<proteinExistence type="predicted"/>
<dbReference type="PANTHER" id="PTHR42830">
    <property type="entry name" value="OSMOTICALLY INDUCIBLE FAMILY PROTEIN"/>
    <property type="match status" value="1"/>
</dbReference>
<gene>
    <name evidence="1" type="ORF">ISO4_02527</name>
</gene>
<dbReference type="InterPro" id="IPR052707">
    <property type="entry name" value="OsmC_Ohr_Peroxiredoxin"/>
</dbReference>
<evidence type="ECO:0000313" key="2">
    <source>
        <dbReference type="Proteomes" id="UP000644441"/>
    </source>
</evidence>
<dbReference type="Proteomes" id="UP000644441">
    <property type="component" value="Unassembled WGS sequence"/>
</dbReference>
<dbReference type="Pfam" id="PF02566">
    <property type="entry name" value="OsmC"/>
    <property type="match status" value="1"/>
</dbReference>
<sequence length="149" mass="16465">MSEYGATVAWHLPPQASFDYETFDRSHEWTFAGGEVVQASGSPEYFGTASRVNPDEAVIAATASCHMLTFLSIAAKQRLRVLSYVDRPHGVVEKNAEGRFAITRINLRPKVVFEEDIDPAALAKLHDSAHRNCFVANSLRSEVTVEPES</sequence>
<comment type="caution">
    <text evidence="1">The sequence shown here is derived from an EMBL/GenBank/DDBJ whole genome shotgun (WGS) entry which is preliminary data.</text>
</comment>
<dbReference type="PANTHER" id="PTHR42830:SF2">
    <property type="entry name" value="OSMC_OHR FAMILY PROTEIN"/>
    <property type="match status" value="1"/>
</dbReference>
<dbReference type="InterPro" id="IPR015946">
    <property type="entry name" value="KH_dom-like_a/b"/>
</dbReference>
<accession>A0ABS0AIQ8</accession>
<dbReference type="EMBL" id="ARXR01000025">
    <property type="protein sequence ID" value="MBF5053925.1"/>
    <property type="molecule type" value="Genomic_DNA"/>
</dbReference>
<evidence type="ECO:0008006" key="3">
    <source>
        <dbReference type="Google" id="ProtNLM"/>
    </source>
</evidence>
<protein>
    <recommendedName>
        <fullName evidence="3">Osmotically inducible protein OsmC</fullName>
    </recommendedName>
</protein>
<dbReference type="InterPro" id="IPR003718">
    <property type="entry name" value="OsmC/Ohr_fam"/>
</dbReference>
<dbReference type="InterPro" id="IPR036102">
    <property type="entry name" value="OsmC/Ohrsf"/>
</dbReference>
<organism evidence="1 2">
    <name type="scientific">Alloalcanivorax venustensis ISO4</name>
    <dbReference type="NCBI Taxonomy" id="1177184"/>
    <lineage>
        <taxon>Bacteria</taxon>
        <taxon>Pseudomonadati</taxon>
        <taxon>Pseudomonadota</taxon>
        <taxon>Gammaproteobacteria</taxon>
        <taxon>Oceanospirillales</taxon>
        <taxon>Alcanivoracaceae</taxon>
        <taxon>Alloalcanivorax</taxon>
    </lineage>
</organism>
<dbReference type="RefSeq" id="WP_194856491.1">
    <property type="nucleotide sequence ID" value="NZ_ARXR01000025.1"/>
</dbReference>
<keyword evidence="2" id="KW-1185">Reference proteome</keyword>
<dbReference type="Gene3D" id="3.30.300.20">
    <property type="match status" value="1"/>
</dbReference>
<reference evidence="1 2" key="1">
    <citation type="submission" date="2012-09" db="EMBL/GenBank/DDBJ databases">
        <title>Genome Sequence of alkane-degrading Bacterium Alcanivorax venustensis ISO4.</title>
        <authorList>
            <person name="Lai Q."/>
            <person name="Shao Z."/>
        </authorList>
    </citation>
    <scope>NUCLEOTIDE SEQUENCE [LARGE SCALE GENOMIC DNA]</scope>
    <source>
        <strain evidence="1 2">ISO4</strain>
    </source>
</reference>
<name>A0ABS0AIQ8_9GAMM</name>
<dbReference type="SUPFAM" id="SSF82784">
    <property type="entry name" value="OsmC-like"/>
    <property type="match status" value="1"/>
</dbReference>
<evidence type="ECO:0000313" key="1">
    <source>
        <dbReference type="EMBL" id="MBF5053925.1"/>
    </source>
</evidence>